<keyword evidence="3" id="KW-0328">Glycosyltransferase</keyword>
<evidence type="ECO:0000256" key="3">
    <source>
        <dbReference type="ARBA" id="ARBA00022676"/>
    </source>
</evidence>
<proteinExistence type="inferred from homology"/>
<evidence type="ECO:0000256" key="9">
    <source>
        <dbReference type="ARBA" id="ARBA00023136"/>
    </source>
</evidence>
<evidence type="ECO:0000313" key="13">
    <source>
        <dbReference type="EMBL" id="CAL4096316.1"/>
    </source>
</evidence>
<keyword evidence="9 12" id="KW-0472">Membrane</keyword>
<evidence type="ECO:0000256" key="2">
    <source>
        <dbReference type="ARBA" id="ARBA00008661"/>
    </source>
</evidence>
<comment type="similarity">
    <text evidence="2">Belongs to the glycosyltransferase 31 family.</text>
</comment>
<evidence type="ECO:0000256" key="11">
    <source>
        <dbReference type="SAM" id="MobiDB-lite"/>
    </source>
</evidence>
<dbReference type="GO" id="GO:0000139">
    <property type="term" value="C:Golgi membrane"/>
    <property type="evidence" value="ECO:0007669"/>
    <property type="project" value="UniProtKB-SubCell"/>
</dbReference>
<organism evidence="13 14">
    <name type="scientific">Meganyctiphanes norvegica</name>
    <name type="common">Northern krill</name>
    <name type="synonym">Thysanopoda norvegica</name>
    <dbReference type="NCBI Taxonomy" id="48144"/>
    <lineage>
        <taxon>Eukaryota</taxon>
        <taxon>Metazoa</taxon>
        <taxon>Ecdysozoa</taxon>
        <taxon>Arthropoda</taxon>
        <taxon>Crustacea</taxon>
        <taxon>Multicrustacea</taxon>
        <taxon>Malacostraca</taxon>
        <taxon>Eumalacostraca</taxon>
        <taxon>Eucarida</taxon>
        <taxon>Euphausiacea</taxon>
        <taxon>Euphausiidae</taxon>
        <taxon>Meganyctiphanes</taxon>
    </lineage>
</organism>
<keyword evidence="5 12" id="KW-0812">Transmembrane</keyword>
<feature type="compositionally biased region" description="Low complexity" evidence="11">
    <location>
        <begin position="440"/>
        <end position="481"/>
    </location>
</feature>
<evidence type="ECO:0000256" key="10">
    <source>
        <dbReference type="ARBA" id="ARBA00023180"/>
    </source>
</evidence>
<feature type="non-terminal residue" evidence="13">
    <location>
        <position position="1"/>
    </location>
</feature>
<accession>A0AAV2QS50</accession>
<feature type="transmembrane region" description="Helical" evidence="12">
    <location>
        <begin position="12"/>
        <end position="31"/>
    </location>
</feature>
<feature type="compositionally biased region" description="Low complexity" evidence="11">
    <location>
        <begin position="416"/>
        <end position="429"/>
    </location>
</feature>
<reference evidence="13 14" key="1">
    <citation type="submission" date="2024-05" db="EMBL/GenBank/DDBJ databases">
        <authorList>
            <person name="Wallberg A."/>
        </authorList>
    </citation>
    <scope>NUCLEOTIDE SEQUENCE [LARGE SCALE GENOMIC DNA]</scope>
</reference>
<evidence type="ECO:0000256" key="8">
    <source>
        <dbReference type="ARBA" id="ARBA00023034"/>
    </source>
</evidence>
<dbReference type="Proteomes" id="UP001497623">
    <property type="component" value="Unassembled WGS sequence"/>
</dbReference>
<evidence type="ECO:0000256" key="7">
    <source>
        <dbReference type="ARBA" id="ARBA00022989"/>
    </source>
</evidence>
<keyword evidence="4" id="KW-0808">Transferase</keyword>
<feature type="region of interest" description="Disordered" evidence="11">
    <location>
        <begin position="47"/>
        <end position="190"/>
    </location>
</feature>
<dbReference type="PANTHER" id="PTHR11214:SF379">
    <property type="entry name" value="HEXOSYLTRANSFERASE-RELATED"/>
    <property type="match status" value="1"/>
</dbReference>
<feature type="region of interest" description="Disordered" evidence="11">
    <location>
        <begin position="395"/>
        <end position="499"/>
    </location>
</feature>
<dbReference type="GO" id="GO:0016758">
    <property type="term" value="F:hexosyltransferase activity"/>
    <property type="evidence" value="ECO:0007669"/>
    <property type="project" value="InterPro"/>
</dbReference>
<keyword evidence="8" id="KW-0333">Golgi apparatus</keyword>
<comment type="subcellular location">
    <subcellularLocation>
        <location evidence="1">Golgi apparatus membrane</location>
        <topology evidence="1">Single-pass type II membrane protein</topology>
    </subcellularLocation>
</comment>
<keyword evidence="10" id="KW-0325">Glycoprotein</keyword>
<dbReference type="AlphaFoldDB" id="A0AAV2QS50"/>
<dbReference type="Pfam" id="PF01762">
    <property type="entry name" value="Galactosyl_T"/>
    <property type="match status" value="1"/>
</dbReference>
<evidence type="ECO:0000256" key="6">
    <source>
        <dbReference type="ARBA" id="ARBA00022968"/>
    </source>
</evidence>
<name>A0AAV2QS50_MEGNR</name>
<feature type="compositionally biased region" description="Low complexity" evidence="11">
    <location>
        <begin position="128"/>
        <end position="137"/>
    </location>
</feature>
<feature type="compositionally biased region" description="Low complexity" evidence="11">
    <location>
        <begin position="153"/>
        <end position="176"/>
    </location>
</feature>
<keyword evidence="6" id="KW-0735">Signal-anchor</keyword>
<feature type="compositionally biased region" description="Polar residues" evidence="11">
    <location>
        <begin position="53"/>
        <end position="72"/>
    </location>
</feature>
<keyword evidence="7 12" id="KW-1133">Transmembrane helix</keyword>
<gene>
    <name evidence="13" type="ORF">MNOR_LOCUS15698</name>
</gene>
<dbReference type="Gene3D" id="3.90.550.50">
    <property type="match status" value="1"/>
</dbReference>
<evidence type="ECO:0000256" key="4">
    <source>
        <dbReference type="ARBA" id="ARBA00022679"/>
    </source>
</evidence>
<protein>
    <submittedName>
        <fullName evidence="13">Uncharacterized protein</fullName>
    </submittedName>
</protein>
<dbReference type="EMBL" id="CAXKWB010009937">
    <property type="protein sequence ID" value="CAL4096316.1"/>
    <property type="molecule type" value="Genomic_DNA"/>
</dbReference>
<evidence type="ECO:0000256" key="12">
    <source>
        <dbReference type="SAM" id="Phobius"/>
    </source>
</evidence>
<dbReference type="GO" id="GO:0006493">
    <property type="term" value="P:protein O-linked glycosylation"/>
    <property type="evidence" value="ECO:0007669"/>
    <property type="project" value="TreeGrafter"/>
</dbReference>
<feature type="region of interest" description="Disordered" evidence="11">
    <location>
        <begin position="216"/>
        <end position="247"/>
    </location>
</feature>
<sequence length="823" mass="87728">RFHMGWLQLKRWLSFLPAAFVVYILLHYLVYQPADLASRHNQPVLVSAPRSADGSQGSADGASKVSSRSLQSGPRVLPLVQHPSVPDGEGLGEPQTPQHTVAATGGGGTNDSGLLLVTSDSPPPPQEAAAASAAAVVSKEDINNTGTGGGVTPEGNGDPTSSALASRFDSSSAPGGLSPPGPSAGVEDDATGGLLLLGDHVGGLIGSYGIGDTGYVSSGSEGRSPEPDTASGSPADEISVSPSGVSASALSTSSLSASALSASREVPQVPSQPSIPVRLPPRFNNIPKVAPIPKILPKAPTLPAQPPPKQPQVSPYEQPMYPPHIYGDSQEYGFNDVGVDRDHFIVGYHDPVEVPYDPYSPHYNPSSVEGGVPPSLYAPRPEMRQYFIADDSYNEIVPRPGAAPHYEPPQQTQRESGSVDSSAGNSSSNKIVLLSEEPQSKSSTAQAQASSPAKPSVKGTSTSQTAKASAAASVPAAPSTAGKEPPSKPQAGMGVAAGLGDSNKSGSVAVVHSSGAAPQTVTKKTTVVKKSNVASSGGLAINALKGKTTVGQKYESGFSFPHEELCMNNGRDLKVLVLITTAPDHEKHRTAIRQTWGHWNLRKDVVMAFMVGRTSNANTQNLIDRENEQYSDIIQANFIDHYSNLTLKTVSMFEWVKTYCSESHFVLKTDDDMFINMPYLLSFIDSKKNDKKVMYGRLAKGWKPVRNRKSKYFIDTATYSKTKYPDFLTGPAYLFTSDIVDDIFTKALGTTFFVLEDVLLTGIVGESLRIKRVGDSRFRNEKIKLTDTCQLLKTISIHMVKYEEQFDIYKRTLDGKAKCKKNG</sequence>
<dbReference type="FunFam" id="3.90.550.50:FF:000001">
    <property type="entry name" value="Hexosyltransferase"/>
    <property type="match status" value="1"/>
</dbReference>
<keyword evidence="14" id="KW-1185">Reference proteome</keyword>
<comment type="caution">
    <text evidence="13">The sequence shown here is derived from an EMBL/GenBank/DDBJ whole genome shotgun (WGS) entry which is preliminary data.</text>
</comment>
<evidence type="ECO:0000256" key="1">
    <source>
        <dbReference type="ARBA" id="ARBA00004323"/>
    </source>
</evidence>
<evidence type="ECO:0000313" key="14">
    <source>
        <dbReference type="Proteomes" id="UP001497623"/>
    </source>
</evidence>
<dbReference type="PANTHER" id="PTHR11214">
    <property type="entry name" value="BETA-1,3-N-ACETYLGLUCOSAMINYLTRANSFERASE"/>
    <property type="match status" value="1"/>
</dbReference>
<dbReference type="InterPro" id="IPR002659">
    <property type="entry name" value="Glyco_trans_31"/>
</dbReference>
<evidence type="ECO:0000256" key="5">
    <source>
        <dbReference type="ARBA" id="ARBA00022692"/>
    </source>
</evidence>
<feature type="region of interest" description="Disordered" evidence="11">
    <location>
        <begin position="298"/>
        <end position="323"/>
    </location>
</feature>